<evidence type="ECO:0000256" key="4">
    <source>
        <dbReference type="ARBA" id="ARBA00023289"/>
    </source>
</evidence>
<dbReference type="SUPFAM" id="SSF55008">
    <property type="entry name" value="HMA, heavy metal-associated domain"/>
    <property type="match status" value="1"/>
</dbReference>
<dbReference type="InterPro" id="IPR036163">
    <property type="entry name" value="HMA_dom_sf"/>
</dbReference>
<sequence length="236" mass="26467">MKLTDNMFDDKIANANISHSSSDTPPDPPPDQFATIVKNTDELELGNIPSNTPDDQIDNVDDINPWNPIADSVPTTAASEIPQPSTLRQRRKQPETESSRLSKGKTASEQYDDEVKNTYETQSNMLSKGYVNKKNMLSKGKTEFWQSDNQVEYICVEVLLIYEPYNEKAENKVMKTISTISGVASVQMDKKNKKITVTGDMDPVAIVNNLRKLCRAEIVSVGPAKEQPEKEEQKDR</sequence>
<feature type="region of interest" description="Disordered" evidence="6">
    <location>
        <begin position="1"/>
        <end position="114"/>
    </location>
</feature>
<proteinExistence type="inferred from homology"/>
<dbReference type="InterPro" id="IPR006121">
    <property type="entry name" value="HMA_dom"/>
</dbReference>
<evidence type="ECO:0000256" key="2">
    <source>
        <dbReference type="ARBA" id="ARBA00022723"/>
    </source>
</evidence>
<dbReference type="PROSITE" id="PS50846">
    <property type="entry name" value="HMA_2"/>
    <property type="match status" value="1"/>
</dbReference>
<evidence type="ECO:0000313" key="9">
    <source>
        <dbReference type="Proteomes" id="UP000827721"/>
    </source>
</evidence>
<evidence type="ECO:0000256" key="3">
    <source>
        <dbReference type="ARBA" id="ARBA00023288"/>
    </source>
</evidence>
<feature type="compositionally biased region" description="Polar residues" evidence="6">
    <location>
        <begin position="73"/>
        <end position="87"/>
    </location>
</feature>
<comment type="caution">
    <text evidence="8">The sequence shown here is derived from an EMBL/GenBank/DDBJ whole genome shotgun (WGS) entry which is preliminary data.</text>
</comment>
<protein>
    <recommendedName>
        <fullName evidence="7">HMA domain-containing protein</fullName>
    </recommendedName>
</protein>
<dbReference type="Pfam" id="PF00403">
    <property type="entry name" value="HMA"/>
    <property type="match status" value="1"/>
</dbReference>
<evidence type="ECO:0000256" key="6">
    <source>
        <dbReference type="SAM" id="MobiDB-lite"/>
    </source>
</evidence>
<name>A0ABQ8IH00_9ROSI</name>
<evidence type="ECO:0000256" key="1">
    <source>
        <dbReference type="ARBA" id="ARBA00022481"/>
    </source>
</evidence>
<dbReference type="PANTHER" id="PTHR45811">
    <property type="entry name" value="COPPER TRANSPORT PROTEIN FAMILY-RELATED"/>
    <property type="match status" value="1"/>
</dbReference>
<feature type="domain" description="HMA" evidence="7">
    <location>
        <begin position="154"/>
        <end position="222"/>
    </location>
</feature>
<dbReference type="InterPro" id="IPR051863">
    <property type="entry name" value="HIPP"/>
</dbReference>
<keyword evidence="3" id="KW-0449">Lipoprotein</keyword>
<comment type="similarity">
    <text evidence="5">Belongs to the HIPP family.</text>
</comment>
<keyword evidence="4" id="KW-0636">Prenylation</keyword>
<dbReference type="Gene3D" id="3.30.70.100">
    <property type="match status" value="1"/>
</dbReference>
<organism evidence="8 9">
    <name type="scientific">Xanthoceras sorbifolium</name>
    <dbReference type="NCBI Taxonomy" id="99658"/>
    <lineage>
        <taxon>Eukaryota</taxon>
        <taxon>Viridiplantae</taxon>
        <taxon>Streptophyta</taxon>
        <taxon>Embryophyta</taxon>
        <taxon>Tracheophyta</taxon>
        <taxon>Spermatophyta</taxon>
        <taxon>Magnoliopsida</taxon>
        <taxon>eudicotyledons</taxon>
        <taxon>Gunneridae</taxon>
        <taxon>Pentapetalae</taxon>
        <taxon>rosids</taxon>
        <taxon>malvids</taxon>
        <taxon>Sapindales</taxon>
        <taxon>Sapindaceae</taxon>
        <taxon>Xanthoceroideae</taxon>
        <taxon>Xanthoceras</taxon>
    </lineage>
</organism>
<keyword evidence="2" id="KW-0479">Metal-binding</keyword>
<dbReference type="Proteomes" id="UP000827721">
    <property type="component" value="Unassembled WGS sequence"/>
</dbReference>
<keyword evidence="9" id="KW-1185">Reference proteome</keyword>
<dbReference type="EMBL" id="JAFEMO010000002">
    <property type="protein sequence ID" value="KAH7575942.1"/>
    <property type="molecule type" value="Genomic_DNA"/>
</dbReference>
<gene>
    <name evidence="8" type="ORF">JRO89_XS02G0257400</name>
</gene>
<evidence type="ECO:0000259" key="7">
    <source>
        <dbReference type="PROSITE" id="PS50846"/>
    </source>
</evidence>
<evidence type="ECO:0000256" key="5">
    <source>
        <dbReference type="ARBA" id="ARBA00024045"/>
    </source>
</evidence>
<accession>A0ABQ8IH00</accession>
<keyword evidence="1" id="KW-0488">Methylation</keyword>
<dbReference type="PANTHER" id="PTHR45811:SF80">
    <property type="entry name" value="COPPER TRANSPORT PROTEIN FAMILY-RELATED"/>
    <property type="match status" value="1"/>
</dbReference>
<evidence type="ECO:0000313" key="8">
    <source>
        <dbReference type="EMBL" id="KAH7575942.1"/>
    </source>
</evidence>
<reference evidence="8 9" key="1">
    <citation type="submission" date="2021-02" db="EMBL/GenBank/DDBJ databases">
        <title>Plant Genome Project.</title>
        <authorList>
            <person name="Zhang R.-G."/>
        </authorList>
    </citation>
    <scope>NUCLEOTIDE SEQUENCE [LARGE SCALE GENOMIC DNA]</scope>
    <source>
        <tissue evidence="8">Leaves</tissue>
    </source>
</reference>